<name>A0AAN6EUP1_EXODE</name>
<evidence type="ECO:0000313" key="3">
    <source>
        <dbReference type="Proteomes" id="UP001161757"/>
    </source>
</evidence>
<keyword evidence="1" id="KW-1133">Transmembrane helix</keyword>
<reference evidence="2" key="1">
    <citation type="submission" date="2023-01" db="EMBL/GenBank/DDBJ databases">
        <title>Exophiala dermititidis isolated from Cystic Fibrosis Patient.</title>
        <authorList>
            <person name="Kurbessoian T."/>
            <person name="Crocker A."/>
            <person name="Murante D."/>
            <person name="Hogan D.A."/>
            <person name="Stajich J.E."/>
        </authorList>
    </citation>
    <scope>NUCLEOTIDE SEQUENCE</scope>
    <source>
        <strain evidence="2">Ex8</strain>
    </source>
</reference>
<evidence type="ECO:0000256" key="1">
    <source>
        <dbReference type="SAM" id="Phobius"/>
    </source>
</evidence>
<keyword evidence="1" id="KW-0812">Transmembrane</keyword>
<dbReference type="EMBL" id="JAJGCB010000011">
    <property type="protein sequence ID" value="KAJ8990235.1"/>
    <property type="molecule type" value="Genomic_DNA"/>
</dbReference>
<protein>
    <submittedName>
        <fullName evidence="2">Uncharacterized protein</fullName>
    </submittedName>
</protein>
<comment type="caution">
    <text evidence="2">The sequence shown here is derived from an EMBL/GenBank/DDBJ whole genome shotgun (WGS) entry which is preliminary data.</text>
</comment>
<dbReference type="Proteomes" id="UP001161757">
    <property type="component" value="Unassembled WGS sequence"/>
</dbReference>
<proteinExistence type="predicted"/>
<organism evidence="2 3">
    <name type="scientific">Exophiala dermatitidis</name>
    <name type="common">Black yeast-like fungus</name>
    <name type="synonym">Wangiella dermatitidis</name>
    <dbReference type="NCBI Taxonomy" id="5970"/>
    <lineage>
        <taxon>Eukaryota</taxon>
        <taxon>Fungi</taxon>
        <taxon>Dikarya</taxon>
        <taxon>Ascomycota</taxon>
        <taxon>Pezizomycotina</taxon>
        <taxon>Eurotiomycetes</taxon>
        <taxon>Chaetothyriomycetidae</taxon>
        <taxon>Chaetothyriales</taxon>
        <taxon>Herpotrichiellaceae</taxon>
        <taxon>Exophiala</taxon>
    </lineage>
</organism>
<accession>A0AAN6EUP1</accession>
<sequence>MDFFFRVPNVHQHNVPAPNIRPQMSTLEEAAITLGAVLVMVIPFGWFAWKWEERERAYQERSDIRMYESWERVDKRIAKDLKLASGKIQPASMTTKELTALANDVKKELALRASRKQCSEDLLLSS</sequence>
<gene>
    <name evidence="2" type="ORF">HRR80_005722</name>
</gene>
<keyword evidence="1" id="KW-0472">Membrane</keyword>
<feature type="transmembrane region" description="Helical" evidence="1">
    <location>
        <begin position="30"/>
        <end position="49"/>
    </location>
</feature>
<evidence type="ECO:0000313" key="2">
    <source>
        <dbReference type="EMBL" id="KAJ8990235.1"/>
    </source>
</evidence>
<dbReference type="AlphaFoldDB" id="A0AAN6EUP1"/>